<evidence type="ECO:0000256" key="1">
    <source>
        <dbReference type="ARBA" id="ARBA00022737"/>
    </source>
</evidence>
<evidence type="ECO:0000256" key="2">
    <source>
        <dbReference type="SAM" id="MobiDB-lite"/>
    </source>
</evidence>
<dbReference type="Pfam" id="PF24883">
    <property type="entry name" value="NPHP3_N"/>
    <property type="match status" value="1"/>
</dbReference>
<dbReference type="SUPFAM" id="SSF52540">
    <property type="entry name" value="P-loop containing nucleoside triphosphate hydrolases"/>
    <property type="match status" value="1"/>
</dbReference>
<protein>
    <recommendedName>
        <fullName evidence="3">Nephrocystin 3-like N-terminal domain-containing protein</fullName>
    </recommendedName>
</protein>
<evidence type="ECO:0000313" key="5">
    <source>
        <dbReference type="Proteomes" id="UP000799118"/>
    </source>
</evidence>
<evidence type="ECO:0000313" key="4">
    <source>
        <dbReference type="EMBL" id="KAE9405879.1"/>
    </source>
</evidence>
<dbReference type="OrthoDB" id="538223at2759"/>
<keyword evidence="5" id="KW-1185">Reference proteome</keyword>
<dbReference type="AlphaFoldDB" id="A0A6A4I584"/>
<sequence>MSFANAQKFTVNSPSFISVAGDYIQREERDHYYGLEILCKDGIQGASYNSEQRFPPPNCHPGTRTQVLEILGHWITDIADRTPVHWLYGAAGVGKSALLISPATFFFARADPLRNNLTSFLITIAYQLATSPTLGPLLKYPIDTAVRENPDIVHAILEEQFRDLIMRPCIWLTETCRLTTEQWRDFPRLIVIDGLDECVDIASQERLLSIIRKAKTATPSLPFKFLICSRPEPPIGNAFRHQDFHPILDCTDIGESFESGKDIARFLQHEFSKIRQKHRSMTHVAEDWPGNGVIQQLVQKACGQFIYAATVIKYVGDYDGFPIERLEIILKITLPDDFDSPYPDLDLLYMQILSVCPKTALFFDVIAHILRPADTFFDNRFERTSSSRIIEGLFFLPKGKVWALLSRLHSVLFIPENDHGNITVRHASFIDFLTDRRRSGKYFINTDIQERHERVLFYLLKIIPRSHFESGRILTALNEVDLVRLLNTTLLYKNTTVQVFIDTLQSCLENFRSVVQWAHALRQSSKLPIFDLLIKQYRLFDFGFRISIPSSLKAQAKEILTVVILALKTRLIGLEDWYDKFWVEMAHSLLTCLPDPPQLEIRSILNSPVWPVYLSIFPLNMNPLQFHYDLWNKSGPDVFGPDIFTMIPINYMECHKEIGLHCIWILSRMPYHDDVIFRYAKCQWINHILNVLPSDEMLQVLLDNVALLNKEDVRRALEWAEGAMESQDKHTQQLIMRIRRHLKPLPIEGTSNRSQSGGGADSESVNERASQNEVKPSSGVMEKPTKSVVVNRLSENKVKHRWIEKLFCF</sequence>
<proteinExistence type="predicted"/>
<feature type="domain" description="Nephrocystin 3-like N-terminal" evidence="3">
    <location>
        <begin position="74"/>
        <end position="230"/>
    </location>
</feature>
<dbReference type="Proteomes" id="UP000799118">
    <property type="component" value="Unassembled WGS sequence"/>
</dbReference>
<name>A0A6A4I584_9AGAR</name>
<gene>
    <name evidence="4" type="ORF">BT96DRAFT_915834</name>
</gene>
<reference evidence="4" key="1">
    <citation type="journal article" date="2019" name="Environ. Microbiol.">
        <title>Fungal ecological strategies reflected in gene transcription - a case study of two litter decomposers.</title>
        <authorList>
            <person name="Barbi F."/>
            <person name="Kohler A."/>
            <person name="Barry K."/>
            <person name="Baskaran P."/>
            <person name="Daum C."/>
            <person name="Fauchery L."/>
            <person name="Ihrmark K."/>
            <person name="Kuo A."/>
            <person name="LaButti K."/>
            <person name="Lipzen A."/>
            <person name="Morin E."/>
            <person name="Grigoriev I.V."/>
            <person name="Henrissat B."/>
            <person name="Lindahl B."/>
            <person name="Martin F."/>
        </authorList>
    </citation>
    <scope>NUCLEOTIDE SEQUENCE</scope>
    <source>
        <strain evidence="4">JB14</strain>
    </source>
</reference>
<feature type="region of interest" description="Disordered" evidence="2">
    <location>
        <begin position="746"/>
        <end position="783"/>
    </location>
</feature>
<dbReference type="InterPro" id="IPR056884">
    <property type="entry name" value="NPHP3-like_N"/>
</dbReference>
<dbReference type="PANTHER" id="PTHR10039:SF5">
    <property type="entry name" value="NACHT DOMAIN-CONTAINING PROTEIN"/>
    <property type="match status" value="1"/>
</dbReference>
<evidence type="ECO:0000259" key="3">
    <source>
        <dbReference type="Pfam" id="PF24883"/>
    </source>
</evidence>
<organism evidence="4 5">
    <name type="scientific">Gymnopus androsaceus JB14</name>
    <dbReference type="NCBI Taxonomy" id="1447944"/>
    <lineage>
        <taxon>Eukaryota</taxon>
        <taxon>Fungi</taxon>
        <taxon>Dikarya</taxon>
        <taxon>Basidiomycota</taxon>
        <taxon>Agaricomycotina</taxon>
        <taxon>Agaricomycetes</taxon>
        <taxon>Agaricomycetidae</taxon>
        <taxon>Agaricales</taxon>
        <taxon>Marasmiineae</taxon>
        <taxon>Omphalotaceae</taxon>
        <taxon>Gymnopus</taxon>
    </lineage>
</organism>
<dbReference type="PANTHER" id="PTHR10039">
    <property type="entry name" value="AMELOGENIN"/>
    <property type="match status" value="1"/>
</dbReference>
<dbReference type="InterPro" id="IPR027417">
    <property type="entry name" value="P-loop_NTPase"/>
</dbReference>
<accession>A0A6A4I584</accession>
<dbReference type="EMBL" id="ML769406">
    <property type="protein sequence ID" value="KAE9405879.1"/>
    <property type="molecule type" value="Genomic_DNA"/>
</dbReference>
<keyword evidence="1" id="KW-0677">Repeat</keyword>